<dbReference type="Proteomes" id="UP000322667">
    <property type="component" value="Chromosome D13"/>
</dbReference>
<protein>
    <submittedName>
        <fullName evidence="1">Uncharacterized protein</fullName>
    </submittedName>
</protein>
<evidence type="ECO:0000313" key="1">
    <source>
        <dbReference type="EMBL" id="TYH33534.1"/>
    </source>
</evidence>
<sequence>MGTDAIEAGETPFDSYPSSFECSAAVEIRLRHLTVLELTGAFSTSGDKAVQCSKKVSLCWKQDIQTTKQFTVVQ</sequence>
<reference evidence="1 2" key="1">
    <citation type="submission" date="2019-07" db="EMBL/GenBank/DDBJ databases">
        <title>WGS assembly of Gossypium tomentosum.</title>
        <authorList>
            <person name="Chen Z.J."/>
            <person name="Sreedasyam A."/>
            <person name="Ando A."/>
            <person name="Song Q."/>
            <person name="De L."/>
            <person name="Hulse-Kemp A."/>
            <person name="Ding M."/>
            <person name="Ye W."/>
            <person name="Kirkbride R."/>
            <person name="Jenkins J."/>
            <person name="Plott C."/>
            <person name="Lovell J."/>
            <person name="Lin Y.-M."/>
            <person name="Vaughn R."/>
            <person name="Liu B."/>
            <person name="Li W."/>
            <person name="Simpson S."/>
            <person name="Scheffler B."/>
            <person name="Saski C."/>
            <person name="Grover C."/>
            <person name="Hu G."/>
            <person name="Conover J."/>
            <person name="Carlson J."/>
            <person name="Shu S."/>
            <person name="Boston L."/>
            <person name="Williams M."/>
            <person name="Peterson D."/>
            <person name="Mcgee K."/>
            <person name="Jones D."/>
            <person name="Wendel J."/>
            <person name="Stelly D."/>
            <person name="Grimwood J."/>
            <person name="Schmutz J."/>
        </authorList>
    </citation>
    <scope>NUCLEOTIDE SEQUENCE [LARGE SCALE GENOMIC DNA]</scope>
    <source>
        <strain evidence="1">7179.01</strain>
    </source>
</reference>
<proteinExistence type="predicted"/>
<keyword evidence="2" id="KW-1185">Reference proteome</keyword>
<dbReference type="EMBL" id="CM017635">
    <property type="protein sequence ID" value="TYH33534.1"/>
    <property type="molecule type" value="Genomic_DNA"/>
</dbReference>
<organism evidence="1 2">
    <name type="scientific">Gossypium tomentosum</name>
    <name type="common">Hawaiian cotton</name>
    <name type="synonym">Gossypium sandvicense</name>
    <dbReference type="NCBI Taxonomy" id="34277"/>
    <lineage>
        <taxon>Eukaryota</taxon>
        <taxon>Viridiplantae</taxon>
        <taxon>Streptophyta</taxon>
        <taxon>Embryophyta</taxon>
        <taxon>Tracheophyta</taxon>
        <taxon>Spermatophyta</taxon>
        <taxon>Magnoliopsida</taxon>
        <taxon>eudicotyledons</taxon>
        <taxon>Gunneridae</taxon>
        <taxon>Pentapetalae</taxon>
        <taxon>rosids</taxon>
        <taxon>malvids</taxon>
        <taxon>Malvales</taxon>
        <taxon>Malvaceae</taxon>
        <taxon>Malvoideae</taxon>
        <taxon>Gossypium</taxon>
    </lineage>
</organism>
<name>A0A5D2HTI4_GOSTO</name>
<gene>
    <name evidence="1" type="ORF">ES332_D13G066200v1</name>
</gene>
<dbReference type="AlphaFoldDB" id="A0A5D2HTI4"/>
<accession>A0A5D2HTI4</accession>
<evidence type="ECO:0000313" key="2">
    <source>
        <dbReference type="Proteomes" id="UP000322667"/>
    </source>
</evidence>